<evidence type="ECO:0000256" key="3">
    <source>
        <dbReference type="ARBA" id="ARBA00012211"/>
    </source>
</evidence>
<dbReference type="HAMAP" id="MF_00046">
    <property type="entry name" value="MurC"/>
    <property type="match status" value="1"/>
</dbReference>
<evidence type="ECO:0000256" key="2">
    <source>
        <dbReference type="ARBA" id="ARBA00004752"/>
    </source>
</evidence>
<evidence type="ECO:0000256" key="5">
    <source>
        <dbReference type="ARBA" id="ARBA00022598"/>
    </source>
</evidence>
<protein>
    <recommendedName>
        <fullName evidence="3">UDP-N-acetylmuramate--L-alanine ligase</fullName>
        <ecNumber evidence="3">6.3.2.8</ecNumber>
    </recommendedName>
</protein>
<sequence length="561" mass="61184">MASCALLATNNPCLPASPRLIRDKCGRRLCLCAPSRSRRRLAHSGGLCSTPKGQNNVELVREDVFELDDGEKRKKEWLHFVGIGGSGLSALAMLALKQGFEVSGSDIMWSSFLDKLCTAGARLYIGHSVSNMENRNGSRLPNAIIVSSAVPSDNEEVAYANSVGIPIYKRDVWLRKITEHYNLIAISGTHGKSTTAAMLSYVLNAMGDNLIAVVGANVPQFAGGNIIAGDGPNFVLEADEYDCCFIGLAPQIAVVTNVEWDHVDIFPNEEAVKKIFREFVHQIKDGGHLILCGDSAGACDLLGEDQQGTSPGRKRLANSNHEYHVTTYGISSKNDWHASSITSNLQGGLDYVLHHKGCPVSNISLMLPGDHNVLNSLAVIATITTLVDNKRHLHDTINAISHHMTKFQGVSRRFELIGKINGCHIYDDYAHHPAEVRAVLHAARQKFPSQALWVVFQPHTYSRLAALMKDFTTAFTDADYVIVTEIYAAREINIWNSDGRDLANSIIGPSSEYISRLEDVVDVLAAKVPSSRNQETIILTLGAGDITTLGPKLLGRLQHSS</sequence>
<dbReference type="InterPro" id="IPR000713">
    <property type="entry name" value="Mur_ligase_N"/>
</dbReference>
<reference evidence="12" key="2">
    <citation type="journal article" date="2022" name="Hortic Res">
        <title>The genome of Dioscorea zingiberensis sheds light on the biosynthesis, origin and evolution of the medicinally important diosgenin saponins.</title>
        <authorList>
            <person name="Li Y."/>
            <person name="Tan C."/>
            <person name="Li Z."/>
            <person name="Guo J."/>
            <person name="Li S."/>
            <person name="Chen X."/>
            <person name="Wang C."/>
            <person name="Dai X."/>
            <person name="Yang H."/>
            <person name="Song W."/>
            <person name="Hou L."/>
            <person name="Xu J."/>
            <person name="Tong Z."/>
            <person name="Xu A."/>
            <person name="Yuan X."/>
            <person name="Wang W."/>
            <person name="Yang Q."/>
            <person name="Chen L."/>
            <person name="Sun Z."/>
            <person name="Wang K."/>
            <person name="Pan B."/>
            <person name="Chen J."/>
            <person name="Bao Y."/>
            <person name="Liu F."/>
            <person name="Qi X."/>
            <person name="Gang D.R."/>
            <person name="Wen J."/>
            <person name="Li J."/>
        </authorList>
    </citation>
    <scope>NUCLEOTIDE SEQUENCE</scope>
    <source>
        <strain evidence="12">Dzin_1.0</strain>
    </source>
</reference>
<keyword evidence="7" id="KW-0067">ATP-binding</keyword>
<dbReference type="Gene3D" id="3.40.1190.10">
    <property type="entry name" value="Mur-like, catalytic domain"/>
    <property type="match status" value="1"/>
</dbReference>
<organism evidence="12 13">
    <name type="scientific">Dioscorea zingiberensis</name>
    <dbReference type="NCBI Taxonomy" id="325984"/>
    <lineage>
        <taxon>Eukaryota</taxon>
        <taxon>Viridiplantae</taxon>
        <taxon>Streptophyta</taxon>
        <taxon>Embryophyta</taxon>
        <taxon>Tracheophyta</taxon>
        <taxon>Spermatophyta</taxon>
        <taxon>Magnoliopsida</taxon>
        <taxon>Liliopsida</taxon>
        <taxon>Dioscoreales</taxon>
        <taxon>Dioscoreaceae</taxon>
        <taxon>Dioscorea</taxon>
    </lineage>
</organism>
<evidence type="ECO:0000256" key="8">
    <source>
        <dbReference type="ARBA" id="ARBA00047833"/>
    </source>
</evidence>
<gene>
    <name evidence="12" type="ORF">J5N97_023851</name>
</gene>
<dbReference type="Pfam" id="PF01225">
    <property type="entry name" value="Mur_ligase"/>
    <property type="match status" value="1"/>
</dbReference>
<dbReference type="SUPFAM" id="SSF51984">
    <property type="entry name" value="MurCD N-terminal domain"/>
    <property type="match status" value="1"/>
</dbReference>
<feature type="domain" description="Mur ligase central" evidence="11">
    <location>
        <begin position="186"/>
        <end position="382"/>
    </location>
</feature>
<feature type="domain" description="Mur ligase N-terminal catalytic" evidence="9">
    <location>
        <begin position="79"/>
        <end position="181"/>
    </location>
</feature>
<dbReference type="Pfam" id="PF08245">
    <property type="entry name" value="Mur_ligase_M"/>
    <property type="match status" value="1"/>
</dbReference>
<dbReference type="OrthoDB" id="2017219at2759"/>
<dbReference type="Gene3D" id="3.90.190.20">
    <property type="entry name" value="Mur ligase, C-terminal domain"/>
    <property type="match status" value="1"/>
</dbReference>
<dbReference type="EC" id="6.3.2.8" evidence="3"/>
<proteinExistence type="inferred from homology"/>
<keyword evidence="4" id="KW-0963">Cytoplasm</keyword>
<comment type="catalytic activity">
    <reaction evidence="8">
        <text>UDP-N-acetyl-alpha-D-muramate + L-alanine + ATP = UDP-N-acetyl-alpha-D-muramoyl-L-alanine + ADP + phosphate + H(+)</text>
        <dbReference type="Rhea" id="RHEA:23372"/>
        <dbReference type="ChEBI" id="CHEBI:15378"/>
        <dbReference type="ChEBI" id="CHEBI:30616"/>
        <dbReference type="ChEBI" id="CHEBI:43474"/>
        <dbReference type="ChEBI" id="CHEBI:57972"/>
        <dbReference type="ChEBI" id="CHEBI:70757"/>
        <dbReference type="ChEBI" id="CHEBI:83898"/>
        <dbReference type="ChEBI" id="CHEBI:456216"/>
        <dbReference type="EC" id="6.3.2.8"/>
    </reaction>
</comment>
<dbReference type="AlphaFoldDB" id="A0A9D5H883"/>
<dbReference type="EMBL" id="JAGGNH010000007">
    <property type="protein sequence ID" value="KAJ0966934.1"/>
    <property type="molecule type" value="Genomic_DNA"/>
</dbReference>
<dbReference type="InterPro" id="IPR036565">
    <property type="entry name" value="Mur-like_cat_sf"/>
</dbReference>
<feature type="domain" description="Mur ligase C-terminal" evidence="10">
    <location>
        <begin position="412"/>
        <end position="544"/>
    </location>
</feature>
<evidence type="ECO:0000256" key="4">
    <source>
        <dbReference type="ARBA" id="ARBA00022490"/>
    </source>
</evidence>
<dbReference type="GO" id="GO:0008763">
    <property type="term" value="F:UDP-N-acetylmuramate-L-alanine ligase activity"/>
    <property type="evidence" value="ECO:0007669"/>
    <property type="project" value="UniProtKB-EC"/>
</dbReference>
<reference evidence="12" key="1">
    <citation type="submission" date="2021-03" db="EMBL/GenBank/DDBJ databases">
        <authorList>
            <person name="Li Z."/>
            <person name="Yang C."/>
        </authorList>
    </citation>
    <scope>NUCLEOTIDE SEQUENCE</scope>
    <source>
        <strain evidence="12">Dzin_1.0</strain>
        <tissue evidence="12">Leaf</tissue>
    </source>
</reference>
<dbReference type="PANTHER" id="PTHR43445:SF3">
    <property type="entry name" value="UDP-N-ACETYLMURAMATE--L-ALANINE LIGASE"/>
    <property type="match status" value="1"/>
</dbReference>
<dbReference type="SUPFAM" id="SSF53623">
    <property type="entry name" value="MurD-like peptide ligases, catalytic domain"/>
    <property type="match status" value="1"/>
</dbReference>
<dbReference type="NCBIfam" id="TIGR01082">
    <property type="entry name" value="murC"/>
    <property type="match status" value="1"/>
</dbReference>
<evidence type="ECO:0000259" key="11">
    <source>
        <dbReference type="Pfam" id="PF08245"/>
    </source>
</evidence>
<keyword evidence="6" id="KW-0547">Nucleotide-binding</keyword>
<comment type="caution">
    <text evidence="12">The sequence shown here is derived from an EMBL/GenBank/DDBJ whole genome shotgun (WGS) entry which is preliminary data.</text>
</comment>
<evidence type="ECO:0000256" key="1">
    <source>
        <dbReference type="ARBA" id="ARBA00004496"/>
    </source>
</evidence>
<dbReference type="SUPFAM" id="SSF53244">
    <property type="entry name" value="MurD-like peptide ligases, peptide-binding domain"/>
    <property type="match status" value="1"/>
</dbReference>
<accession>A0A9D5H883</accession>
<dbReference type="GO" id="GO:0005737">
    <property type="term" value="C:cytoplasm"/>
    <property type="evidence" value="ECO:0007669"/>
    <property type="project" value="UniProtKB-SubCell"/>
</dbReference>
<comment type="pathway">
    <text evidence="2">Cell wall biogenesis; peptidoglycan biosynthesis.</text>
</comment>
<evidence type="ECO:0000259" key="9">
    <source>
        <dbReference type="Pfam" id="PF01225"/>
    </source>
</evidence>
<evidence type="ECO:0000313" key="13">
    <source>
        <dbReference type="Proteomes" id="UP001085076"/>
    </source>
</evidence>
<dbReference type="GO" id="GO:0005524">
    <property type="term" value="F:ATP binding"/>
    <property type="evidence" value="ECO:0007669"/>
    <property type="project" value="UniProtKB-KW"/>
</dbReference>
<evidence type="ECO:0000256" key="6">
    <source>
        <dbReference type="ARBA" id="ARBA00022741"/>
    </source>
</evidence>
<dbReference type="InterPro" id="IPR036615">
    <property type="entry name" value="Mur_ligase_C_dom_sf"/>
</dbReference>
<dbReference type="Pfam" id="PF02875">
    <property type="entry name" value="Mur_ligase_C"/>
    <property type="match status" value="1"/>
</dbReference>
<name>A0A9D5H883_9LILI</name>
<evidence type="ECO:0000256" key="7">
    <source>
        <dbReference type="ARBA" id="ARBA00022840"/>
    </source>
</evidence>
<dbReference type="InterPro" id="IPR013221">
    <property type="entry name" value="Mur_ligase_cen"/>
</dbReference>
<dbReference type="PANTHER" id="PTHR43445">
    <property type="entry name" value="UDP-N-ACETYLMURAMATE--L-ALANINE LIGASE-RELATED"/>
    <property type="match status" value="1"/>
</dbReference>
<dbReference type="InterPro" id="IPR004101">
    <property type="entry name" value="Mur_ligase_C"/>
</dbReference>
<dbReference type="Gene3D" id="3.40.50.720">
    <property type="entry name" value="NAD(P)-binding Rossmann-like Domain"/>
    <property type="match status" value="1"/>
</dbReference>
<evidence type="ECO:0000313" key="12">
    <source>
        <dbReference type="EMBL" id="KAJ0966934.1"/>
    </source>
</evidence>
<evidence type="ECO:0000259" key="10">
    <source>
        <dbReference type="Pfam" id="PF02875"/>
    </source>
</evidence>
<dbReference type="InterPro" id="IPR005758">
    <property type="entry name" value="UDP-N-AcMur_Ala_ligase_MurC"/>
</dbReference>
<comment type="subcellular location">
    <subcellularLocation>
        <location evidence="1">Cytoplasm</location>
    </subcellularLocation>
</comment>
<dbReference type="InterPro" id="IPR050061">
    <property type="entry name" value="MurCDEF_pg_biosynth"/>
</dbReference>
<keyword evidence="13" id="KW-1185">Reference proteome</keyword>
<keyword evidence="5" id="KW-0436">Ligase</keyword>
<dbReference type="Proteomes" id="UP001085076">
    <property type="component" value="Miscellaneous, Linkage group lg07"/>
</dbReference>